<comment type="caution">
    <text evidence="2">The sequence shown here is derived from an EMBL/GenBank/DDBJ whole genome shotgun (WGS) entry which is preliminary data.</text>
</comment>
<protein>
    <submittedName>
        <fullName evidence="2">Uncharacterized protein</fullName>
    </submittedName>
</protein>
<accession>A0A9X3MMW9</accession>
<keyword evidence="3" id="KW-1185">Reference proteome</keyword>
<dbReference type="AlphaFoldDB" id="A0A9X3MMW9"/>
<gene>
    <name evidence="2" type="ORF">OM076_02160</name>
</gene>
<dbReference type="RefSeq" id="WP_270037709.1">
    <property type="nucleotide sequence ID" value="NZ_JAPDOD010000001.1"/>
</dbReference>
<dbReference type="EMBL" id="JAPDOD010000001">
    <property type="protein sequence ID" value="MDA0159055.1"/>
    <property type="molecule type" value="Genomic_DNA"/>
</dbReference>
<proteinExistence type="predicted"/>
<evidence type="ECO:0000256" key="1">
    <source>
        <dbReference type="SAM" id="MobiDB-lite"/>
    </source>
</evidence>
<name>A0A9X3MMW9_9ACTN</name>
<evidence type="ECO:0000313" key="2">
    <source>
        <dbReference type="EMBL" id="MDA0159055.1"/>
    </source>
</evidence>
<sequence length="774" mass="84413">MRSVEPERHERVQPEAAPTGRPETTPRAPLRLDPSTVLALQRTAGNASVSSLLRGHRAVHRAPAASHEDEVRVVERLPTLPEPGVKYVVAKRERGYQFEVTIEGKPVQFQNLTPAQAVAQLRQVWHIVHSDLDEGRAENLRLKERRKEHRTAGYWSELIGDTKVPDPGMWDEVGSGTLSQVRAVLDSTEAELKDHRDRVMAGADRHLPAELENSPLMREALAFDATEERIQRATRLLERATFELNERWKLLDDHVKDSNRGARHAVTGIKASIVVLSAAAGGAGAGFAGADAGLLAQAAYGAGTMGIVGAADETFTQVGEIRIGEREHLDVARIGKRAARDVVTGFVGGVVGGKFSQVLKGRLGAWVSGLTAEEIAASGLTREQLLGNAERLFVEWVAGSVGSSPFTTAAGHVMDLALDGQLKVHTFGEFAHSVIDDMERSAKLGFFLTYAGHAVNGGAGTGANAGRVKPPAPAAKPRPRGSTGHPKPPKPPQIVSSPKGGFEPTTREPVPDDYGPEPEQVELIPTEATPVRETRNMQDPPGSGPPKRFFHTSVVDVEIAVRKALKLVQEKAKTTQQGPREIDSLVAEIAKTDPEFAGEIKRFYAAKEDVEWVEQQMVHLWEQAAEHHCTAAEELERTLGSGTVGINEFRNTAGPDPTASFAEFKTTLEDARPLVDVTSAGDHHGSHTHAFDQYLGDRLFGRGGGLRFRQKLATFEGPTKTQRAGQKDEYEEPMWAQVWDELFDSSDNLRSPEEIGEILQNHLDFPRWDPGKQP</sequence>
<evidence type="ECO:0000313" key="3">
    <source>
        <dbReference type="Proteomes" id="UP001149140"/>
    </source>
</evidence>
<dbReference type="Proteomes" id="UP001149140">
    <property type="component" value="Unassembled WGS sequence"/>
</dbReference>
<organism evidence="2 3">
    <name type="scientific">Solirubrobacter ginsenosidimutans</name>
    <dbReference type="NCBI Taxonomy" id="490573"/>
    <lineage>
        <taxon>Bacteria</taxon>
        <taxon>Bacillati</taxon>
        <taxon>Actinomycetota</taxon>
        <taxon>Thermoleophilia</taxon>
        <taxon>Solirubrobacterales</taxon>
        <taxon>Solirubrobacteraceae</taxon>
        <taxon>Solirubrobacter</taxon>
    </lineage>
</organism>
<reference evidence="2" key="1">
    <citation type="submission" date="2022-10" db="EMBL/GenBank/DDBJ databases">
        <title>The WGS of Solirubrobacter ginsenosidimutans DSM 21036.</title>
        <authorList>
            <person name="Jiang Z."/>
        </authorList>
    </citation>
    <scope>NUCLEOTIDE SEQUENCE</scope>
    <source>
        <strain evidence="2">DSM 21036</strain>
    </source>
</reference>
<feature type="compositionally biased region" description="Basic and acidic residues" evidence="1">
    <location>
        <begin position="1"/>
        <end position="13"/>
    </location>
</feature>
<feature type="region of interest" description="Disordered" evidence="1">
    <location>
        <begin position="1"/>
        <end position="32"/>
    </location>
</feature>
<feature type="region of interest" description="Disordered" evidence="1">
    <location>
        <begin position="460"/>
        <end position="548"/>
    </location>
</feature>